<protein>
    <submittedName>
        <fullName evidence="2">Uncharacterized protein</fullName>
    </submittedName>
</protein>
<organism evidence="2">
    <name type="scientific">Candidatus Methanophaga sp. ANME-1 ERB7</name>
    <dbReference type="NCBI Taxonomy" id="2759913"/>
    <lineage>
        <taxon>Archaea</taxon>
        <taxon>Methanobacteriati</taxon>
        <taxon>Methanobacteriota</taxon>
        <taxon>Stenosarchaea group</taxon>
        <taxon>Methanomicrobia</taxon>
        <taxon>Candidatus Methanophagales</taxon>
        <taxon>Candidatus Methanophagaceae</taxon>
        <taxon>Candidatus Methanophaga</taxon>
    </lineage>
</organism>
<proteinExistence type="predicted"/>
<accession>A0A7G9Z6V1</accession>
<reference evidence="2" key="1">
    <citation type="submission" date="2020-06" db="EMBL/GenBank/DDBJ databases">
        <title>Unique genomic features of the anaerobic methanotrophic archaea.</title>
        <authorList>
            <person name="Chadwick G.L."/>
            <person name="Skennerton C.T."/>
            <person name="Laso-Perez R."/>
            <person name="Leu A.O."/>
            <person name="Speth D.R."/>
            <person name="Yu H."/>
            <person name="Morgan-Lang C."/>
            <person name="Hatzenpichler R."/>
            <person name="Goudeau D."/>
            <person name="Malmstrom R."/>
            <person name="Brazelton W.J."/>
            <person name="Woyke T."/>
            <person name="Hallam S.J."/>
            <person name="Tyson G.W."/>
            <person name="Wegener G."/>
            <person name="Boetius A."/>
            <person name="Orphan V."/>
        </authorList>
    </citation>
    <scope>NUCLEOTIDE SEQUENCE</scope>
</reference>
<keyword evidence="1" id="KW-0812">Transmembrane</keyword>
<feature type="transmembrane region" description="Helical" evidence="1">
    <location>
        <begin position="20"/>
        <end position="39"/>
    </location>
</feature>
<keyword evidence="1" id="KW-1133">Transmembrane helix</keyword>
<keyword evidence="1" id="KW-0472">Membrane</keyword>
<evidence type="ECO:0000313" key="3">
    <source>
        <dbReference type="EMBL" id="QNO56002.1"/>
    </source>
</evidence>
<dbReference type="EMBL" id="MT631639">
    <property type="protein sequence ID" value="QNO56002.1"/>
    <property type="molecule type" value="Genomic_DNA"/>
</dbReference>
<dbReference type="EMBL" id="MT631637">
    <property type="protein sequence ID" value="QNO55985.1"/>
    <property type="molecule type" value="Genomic_DNA"/>
</dbReference>
<sequence>MGRWKEIKSWLKNNKKWITYVLIAIIIGAYIGAYCYWLALLTTNFIKTELTTENGKYEILRDLIGILLAVIGIVGYAVYITMTKLIEKRVKTYTEELHNRNMAITKMHVGFSYWKDYKKTHRDKKSKHKMLGNAIFNTKIAYQYSSKLNEENRDK</sequence>
<dbReference type="AlphaFoldDB" id="A0A7G9Z6V1"/>
<evidence type="ECO:0000256" key="1">
    <source>
        <dbReference type="SAM" id="Phobius"/>
    </source>
</evidence>
<name>A0A7G9Z6V1_9EURY</name>
<evidence type="ECO:0000313" key="2">
    <source>
        <dbReference type="EMBL" id="QNO55985.1"/>
    </source>
</evidence>
<feature type="transmembrane region" description="Helical" evidence="1">
    <location>
        <begin position="59"/>
        <end position="79"/>
    </location>
</feature>
<gene>
    <name evidence="3" type="ORF">KDJLAEDB_00007</name>
    <name evidence="2" type="ORF">KICHMFME_00009</name>
</gene>